<evidence type="ECO:0000256" key="8">
    <source>
        <dbReference type="ARBA" id="ARBA00022640"/>
    </source>
</evidence>
<comment type="similarity">
    <text evidence="5 20">Belongs to the pyruvate kinase family.</text>
</comment>
<organism evidence="24 25">
    <name type="scientific">Ensete ventricosum</name>
    <name type="common">Abyssinian banana</name>
    <name type="synonym">Musa ensete</name>
    <dbReference type="NCBI Taxonomy" id="4639"/>
    <lineage>
        <taxon>Eukaryota</taxon>
        <taxon>Viridiplantae</taxon>
        <taxon>Streptophyta</taxon>
        <taxon>Embryophyta</taxon>
        <taxon>Tracheophyta</taxon>
        <taxon>Spermatophyta</taxon>
        <taxon>Magnoliopsida</taxon>
        <taxon>Liliopsida</taxon>
        <taxon>Zingiberales</taxon>
        <taxon>Musaceae</taxon>
        <taxon>Ensete</taxon>
    </lineage>
</organism>
<comment type="pathway">
    <text evidence="4 20">Carbohydrate degradation; glycolysis; pyruvate from D-glyceraldehyde 3-phosphate: step 5/5.</text>
</comment>
<keyword evidence="14 20" id="KW-0460">Magnesium</keyword>
<dbReference type="NCBIfam" id="TIGR01064">
    <property type="entry name" value="pyruv_kin"/>
    <property type="match status" value="1"/>
</dbReference>
<comment type="cofactor">
    <cofactor evidence="2">
        <name>K(+)</name>
        <dbReference type="ChEBI" id="CHEBI:29103"/>
    </cofactor>
</comment>
<evidence type="ECO:0000256" key="6">
    <source>
        <dbReference type="ARBA" id="ARBA00012142"/>
    </source>
</evidence>
<dbReference type="InterPro" id="IPR001697">
    <property type="entry name" value="Pyr_Knase"/>
</dbReference>
<keyword evidence="8" id="KW-0934">Plastid</keyword>
<keyword evidence="7" id="KW-0150">Chloroplast</keyword>
<sequence length="1107" mass="122327">MAQALRILSPPTPSPSLPKLSSLPFCPRSLPCGPRPRPRRYALRAAASSPRPDLDLLPFDGDASGSPTTAIDVDSVTEAELKENGFRSTRRTKLVCTIGPATCAAEQLEALAVGGMNVARVNMCHGTHDWHREVIRQVRRLNEEKGFAVAVMMDTQGSEIHMGDLGGAASAKAEDGEIWTFSVRSFNSPLPEQTISVNYDGFAEDVRVGDELLVDGGMVRFEVIEKIGPDVKCRCSDPGLLLPRANLTFWRNDRLIRERNAMLPTISSKDWLDIDFGISEGVDFIAVSFVKSAEVISHLKSYIAARCCDKLRIFLVNLCSCWEIAVIAKIESVDSLKNLEGVIRASDGAMVARGDMGAQIPLEEVPSAQLKIVKLCRQLNKPVIVASQLLESMIEYPTPTRAEVADVSEAVRQRADALMLSGESAMGQYPEKALAVLISVSLRIERWWREEKRYEAMELPDIASSFSDKISEEICNSAAKMANNLGVDALFVFTRTGHMASLLSRCRPDCPIFAFTSSTSMRRRLNLQWGLIPFRLSFSGDMESNLNRTFSLLKARGMIKSGDLVIALSDMSQSIQLGGFVVCIAVCHSFFLSTMRLLLPCLLSVYLECISLVSTCYHRIFVSQQSDCNTLLLNFTCRKELLLIELSVVEEDHPGICCHFLRGKSRENKQIDTRKRVISKMAGGEIRTDGGWGMKREQRTGSPSLGAMLDFAFSGVAFFGRDLSVVGRWMSGDWLAVRRERKGGVLISGAMPFQMKVQPIDAKGSFRIDAAKPAAKSRLKRLFERQFPSVLRISLAEKPGDGREKERADDGSELEPSSVCLDKMVVSFMEDGGNERPQRSRCNCFNGNYDDSSDDDLDFRGGRDPPAAGDTAEFIEGLVLCASIAERNLLADASKIMEKAKNWNSKSECRRIVVDGLQSLGYDAAICKSRWDKNPSFPAGEYEYLDVVVDGGERLLIDVDFRSEFEIARSTKSYRTVLQHLPSLFVGRSERLQQIVAVVSEAARQSLRKKGLHVPPWRKPEYMRSKWLSPYHRTSTAKPEAEPASDPRSTWTTEPIPELKRALEAPGGGDSKAGEEGKAEAVAQPWQPPPARPRSGVRVVAGLAAVL</sequence>
<comment type="caution">
    <text evidence="24">The sequence shown here is derived from an EMBL/GenBank/DDBJ whole genome shotgun (WGS) entry which is preliminary data.</text>
</comment>
<dbReference type="Proteomes" id="UP001222027">
    <property type="component" value="Unassembled WGS sequence"/>
</dbReference>
<dbReference type="AlphaFoldDB" id="A0AAV8S0K1"/>
<keyword evidence="15" id="KW-0809">Transit peptide</keyword>
<feature type="region of interest" description="Disordered" evidence="21">
    <location>
        <begin position="1031"/>
        <end position="1096"/>
    </location>
</feature>
<keyword evidence="13" id="KW-0067">ATP-binding</keyword>
<evidence type="ECO:0000256" key="20">
    <source>
        <dbReference type="RuleBase" id="RU000504"/>
    </source>
</evidence>
<dbReference type="Pfam" id="PF02887">
    <property type="entry name" value="PK_C"/>
    <property type="match status" value="1"/>
</dbReference>
<protein>
    <recommendedName>
        <fullName evidence="6 20">Pyruvate kinase</fullName>
        <ecNumber evidence="6 20">2.7.1.40</ecNumber>
    </recommendedName>
</protein>
<dbReference type="GO" id="GO:0030955">
    <property type="term" value="F:potassium ion binding"/>
    <property type="evidence" value="ECO:0007669"/>
    <property type="project" value="InterPro"/>
</dbReference>
<evidence type="ECO:0000256" key="21">
    <source>
        <dbReference type="SAM" id="MobiDB-lite"/>
    </source>
</evidence>
<dbReference type="GO" id="GO:0004743">
    <property type="term" value="F:pyruvate kinase activity"/>
    <property type="evidence" value="ECO:0007669"/>
    <property type="project" value="UniProtKB-EC"/>
</dbReference>
<dbReference type="EC" id="2.7.1.40" evidence="6 20"/>
<dbReference type="FunFam" id="3.40.1380.20:FF:000010">
    <property type="entry name" value="Pyruvate kinase"/>
    <property type="match status" value="1"/>
</dbReference>
<feature type="compositionally biased region" description="Basic and acidic residues" evidence="21">
    <location>
        <begin position="798"/>
        <end position="810"/>
    </location>
</feature>
<evidence type="ECO:0000256" key="3">
    <source>
        <dbReference type="ARBA" id="ARBA00004229"/>
    </source>
</evidence>
<feature type="domain" description="Pyruvate kinase barrel" evidence="22">
    <location>
        <begin position="90"/>
        <end position="433"/>
    </location>
</feature>
<dbReference type="PRINTS" id="PR01050">
    <property type="entry name" value="PYRUVTKNASE"/>
</dbReference>
<dbReference type="Pfam" id="PF04720">
    <property type="entry name" value="PDDEXK_6"/>
    <property type="match status" value="1"/>
</dbReference>
<dbReference type="InterPro" id="IPR015795">
    <property type="entry name" value="Pyrv_Knase_C"/>
</dbReference>
<feature type="region of interest" description="Disordered" evidence="21">
    <location>
        <begin position="795"/>
        <end position="815"/>
    </location>
</feature>
<evidence type="ECO:0000256" key="12">
    <source>
        <dbReference type="ARBA" id="ARBA00022777"/>
    </source>
</evidence>
<gene>
    <name evidence="24" type="ORF">OPV22_003340</name>
</gene>
<dbReference type="Gene3D" id="3.20.20.60">
    <property type="entry name" value="Phosphoenolpyruvate-binding domains"/>
    <property type="match status" value="1"/>
</dbReference>
<keyword evidence="25" id="KW-1185">Reference proteome</keyword>
<comment type="subcellular location">
    <subcellularLocation>
        <location evidence="3">Plastid</location>
        <location evidence="3">Chloroplast</location>
    </subcellularLocation>
</comment>
<keyword evidence="9 20" id="KW-0808">Transferase</keyword>
<name>A0AAV8S0K1_ENSVE</name>
<dbReference type="InterPro" id="IPR006502">
    <property type="entry name" value="PDDEXK-like"/>
</dbReference>
<keyword evidence="17 20" id="KW-0324">Glycolysis</keyword>
<dbReference type="Gene3D" id="2.40.33.10">
    <property type="entry name" value="PK beta-barrel domain-like"/>
    <property type="match status" value="1"/>
</dbReference>
<evidence type="ECO:0000256" key="9">
    <source>
        <dbReference type="ARBA" id="ARBA00022679"/>
    </source>
</evidence>
<feature type="domain" description="Pyruvate kinase C-terminal" evidence="23">
    <location>
        <begin position="472"/>
        <end position="572"/>
    </location>
</feature>
<dbReference type="GO" id="GO:0016301">
    <property type="term" value="F:kinase activity"/>
    <property type="evidence" value="ECO:0007669"/>
    <property type="project" value="UniProtKB-KW"/>
</dbReference>
<dbReference type="GO" id="GO:0000287">
    <property type="term" value="F:magnesium ion binding"/>
    <property type="evidence" value="ECO:0007669"/>
    <property type="project" value="InterPro"/>
</dbReference>
<evidence type="ECO:0000256" key="14">
    <source>
        <dbReference type="ARBA" id="ARBA00022842"/>
    </source>
</evidence>
<comment type="cofactor">
    <cofactor evidence="1">
        <name>Mg(2+)</name>
        <dbReference type="ChEBI" id="CHEBI:18420"/>
    </cofactor>
</comment>
<dbReference type="InterPro" id="IPR015806">
    <property type="entry name" value="Pyrv_Knase_insert_dom_sf"/>
</dbReference>
<evidence type="ECO:0000313" key="24">
    <source>
        <dbReference type="EMBL" id="KAJ8512906.1"/>
    </source>
</evidence>
<keyword evidence="11" id="KW-0547">Nucleotide-binding</keyword>
<dbReference type="FunFam" id="2.40.33.10:FF:000005">
    <property type="entry name" value="Pyruvate kinase"/>
    <property type="match status" value="1"/>
</dbReference>
<evidence type="ECO:0000256" key="7">
    <source>
        <dbReference type="ARBA" id="ARBA00022528"/>
    </source>
</evidence>
<evidence type="ECO:0000259" key="22">
    <source>
        <dbReference type="Pfam" id="PF00224"/>
    </source>
</evidence>
<evidence type="ECO:0000256" key="17">
    <source>
        <dbReference type="ARBA" id="ARBA00023152"/>
    </source>
</evidence>
<dbReference type="InterPro" id="IPR015793">
    <property type="entry name" value="Pyrv_Knase_brl"/>
</dbReference>
<dbReference type="SUPFAM" id="SSF52935">
    <property type="entry name" value="PK C-terminal domain-like"/>
    <property type="match status" value="1"/>
</dbReference>
<evidence type="ECO:0000256" key="11">
    <source>
        <dbReference type="ARBA" id="ARBA00022741"/>
    </source>
</evidence>
<evidence type="ECO:0000313" key="25">
    <source>
        <dbReference type="Proteomes" id="UP001222027"/>
    </source>
</evidence>
<evidence type="ECO:0000259" key="23">
    <source>
        <dbReference type="Pfam" id="PF02887"/>
    </source>
</evidence>
<dbReference type="InterPro" id="IPR040442">
    <property type="entry name" value="Pyrv_kinase-like_dom_sf"/>
</dbReference>
<dbReference type="GO" id="GO:0005524">
    <property type="term" value="F:ATP binding"/>
    <property type="evidence" value="ECO:0007669"/>
    <property type="project" value="UniProtKB-KW"/>
</dbReference>
<dbReference type="Gene3D" id="3.40.1380.20">
    <property type="entry name" value="Pyruvate kinase, C-terminal domain"/>
    <property type="match status" value="1"/>
</dbReference>
<dbReference type="InterPro" id="IPR018209">
    <property type="entry name" value="Pyrv_Knase_AS"/>
</dbReference>
<dbReference type="PANTHER" id="PTHR11817">
    <property type="entry name" value="PYRUVATE KINASE"/>
    <property type="match status" value="1"/>
</dbReference>
<dbReference type="NCBIfam" id="TIGR01615">
    <property type="entry name" value="A_thal_3542"/>
    <property type="match status" value="1"/>
</dbReference>
<reference evidence="24 25" key="1">
    <citation type="submission" date="2022-12" db="EMBL/GenBank/DDBJ databases">
        <title>Chromosome-scale assembly of the Ensete ventricosum genome.</title>
        <authorList>
            <person name="Dussert Y."/>
            <person name="Stocks J."/>
            <person name="Wendawek A."/>
            <person name="Woldeyes F."/>
            <person name="Nichols R.A."/>
            <person name="Borrell J.S."/>
        </authorList>
    </citation>
    <scope>NUCLEOTIDE SEQUENCE [LARGE SCALE GENOMIC DNA]</scope>
    <source>
        <strain evidence="25">cv. Maze</strain>
        <tissue evidence="24">Seeds</tissue>
    </source>
</reference>
<keyword evidence="10" id="KW-0479">Metal-binding</keyword>
<keyword evidence="16" id="KW-0630">Potassium</keyword>
<evidence type="ECO:0000256" key="1">
    <source>
        <dbReference type="ARBA" id="ARBA00001946"/>
    </source>
</evidence>
<dbReference type="FunFam" id="3.20.20.60:FF:000025">
    <property type="entry name" value="Pyruvate kinase"/>
    <property type="match status" value="1"/>
</dbReference>
<dbReference type="Pfam" id="PF00224">
    <property type="entry name" value="PK"/>
    <property type="match status" value="1"/>
</dbReference>
<evidence type="ECO:0000256" key="15">
    <source>
        <dbReference type="ARBA" id="ARBA00022946"/>
    </source>
</evidence>
<dbReference type="GO" id="GO:0009570">
    <property type="term" value="C:chloroplast stroma"/>
    <property type="evidence" value="ECO:0007669"/>
    <property type="project" value="UniProtKB-ARBA"/>
</dbReference>
<evidence type="ECO:0000256" key="4">
    <source>
        <dbReference type="ARBA" id="ARBA00004997"/>
    </source>
</evidence>
<evidence type="ECO:0000256" key="10">
    <source>
        <dbReference type="ARBA" id="ARBA00022723"/>
    </source>
</evidence>
<dbReference type="InterPro" id="IPR011037">
    <property type="entry name" value="Pyrv_Knase-like_insert_dom_sf"/>
</dbReference>
<evidence type="ECO:0000256" key="19">
    <source>
        <dbReference type="ARBA" id="ARBA00048152"/>
    </source>
</evidence>
<evidence type="ECO:0000256" key="13">
    <source>
        <dbReference type="ARBA" id="ARBA00022840"/>
    </source>
</evidence>
<evidence type="ECO:0000256" key="2">
    <source>
        <dbReference type="ARBA" id="ARBA00001958"/>
    </source>
</evidence>
<evidence type="ECO:0000256" key="5">
    <source>
        <dbReference type="ARBA" id="ARBA00008663"/>
    </source>
</evidence>
<dbReference type="InterPro" id="IPR015813">
    <property type="entry name" value="Pyrv/PenolPyrv_kinase-like_dom"/>
</dbReference>
<dbReference type="InterPro" id="IPR036918">
    <property type="entry name" value="Pyrv_Knase_C_sf"/>
</dbReference>
<feature type="region of interest" description="Disordered" evidence="21">
    <location>
        <begin position="1"/>
        <end position="38"/>
    </location>
</feature>
<keyword evidence="12 20" id="KW-0418">Kinase</keyword>
<proteinExistence type="inferred from homology"/>
<dbReference type="SUPFAM" id="SSF50800">
    <property type="entry name" value="PK beta-barrel domain-like"/>
    <property type="match status" value="1"/>
</dbReference>
<evidence type="ECO:0000256" key="16">
    <source>
        <dbReference type="ARBA" id="ARBA00022958"/>
    </source>
</evidence>
<dbReference type="EMBL" id="JAQQAF010000001">
    <property type="protein sequence ID" value="KAJ8512906.1"/>
    <property type="molecule type" value="Genomic_DNA"/>
</dbReference>
<dbReference type="SUPFAM" id="SSF51621">
    <property type="entry name" value="Phosphoenolpyruvate/pyruvate domain"/>
    <property type="match status" value="1"/>
</dbReference>
<accession>A0AAV8S0K1</accession>
<comment type="catalytic activity">
    <reaction evidence="19 20">
        <text>pyruvate + ATP = phosphoenolpyruvate + ADP + H(+)</text>
        <dbReference type="Rhea" id="RHEA:18157"/>
        <dbReference type="ChEBI" id="CHEBI:15361"/>
        <dbReference type="ChEBI" id="CHEBI:15378"/>
        <dbReference type="ChEBI" id="CHEBI:30616"/>
        <dbReference type="ChEBI" id="CHEBI:58702"/>
        <dbReference type="ChEBI" id="CHEBI:456216"/>
        <dbReference type="EC" id="2.7.1.40"/>
    </reaction>
</comment>
<keyword evidence="18" id="KW-0670">Pyruvate</keyword>
<evidence type="ECO:0000256" key="18">
    <source>
        <dbReference type="ARBA" id="ARBA00023317"/>
    </source>
</evidence>
<dbReference type="PROSITE" id="PS00110">
    <property type="entry name" value="PYRUVATE_KINASE"/>
    <property type="match status" value="1"/>
</dbReference>